<dbReference type="Proteomes" id="UP001500200">
    <property type="component" value="Unassembled WGS sequence"/>
</dbReference>
<name>A0ABP9SGK1_9MICC</name>
<sequence length="151" mass="15435">MTDCAIQSLGRSKLTFLAASEYVFHAEAVAPAVAVLLAEGLPVELPDGGAVPEADGVALPGAALLDPAVQTAPPLPSELQPAAATTMSAPRTVTENFNGIRFALMRTSLTAPSHRLPVPIGVSHVKPSRCTCCAASARIVGLGWTHGSRSA</sequence>
<protein>
    <submittedName>
        <fullName evidence="1">Uncharacterized protein</fullName>
    </submittedName>
</protein>
<proteinExistence type="predicted"/>
<keyword evidence="2" id="KW-1185">Reference proteome</keyword>
<evidence type="ECO:0000313" key="2">
    <source>
        <dbReference type="Proteomes" id="UP001500200"/>
    </source>
</evidence>
<gene>
    <name evidence="1" type="ORF">GCM10023346_27280</name>
</gene>
<accession>A0ABP9SGK1</accession>
<comment type="caution">
    <text evidence="1">The sequence shown here is derived from an EMBL/GenBank/DDBJ whole genome shotgun (WGS) entry which is preliminary data.</text>
</comment>
<organism evidence="1 2">
    <name type="scientific">Arthrobacter gyeryongensis</name>
    <dbReference type="NCBI Taxonomy" id="1650592"/>
    <lineage>
        <taxon>Bacteria</taxon>
        <taxon>Bacillati</taxon>
        <taxon>Actinomycetota</taxon>
        <taxon>Actinomycetes</taxon>
        <taxon>Micrococcales</taxon>
        <taxon>Micrococcaceae</taxon>
        <taxon>Arthrobacter</taxon>
    </lineage>
</organism>
<reference evidence="2" key="1">
    <citation type="journal article" date="2019" name="Int. J. Syst. Evol. Microbiol.">
        <title>The Global Catalogue of Microorganisms (GCM) 10K type strain sequencing project: providing services to taxonomists for standard genome sequencing and annotation.</title>
        <authorList>
            <consortium name="The Broad Institute Genomics Platform"/>
            <consortium name="The Broad Institute Genome Sequencing Center for Infectious Disease"/>
            <person name="Wu L."/>
            <person name="Ma J."/>
        </authorList>
    </citation>
    <scope>NUCLEOTIDE SEQUENCE [LARGE SCALE GENOMIC DNA]</scope>
    <source>
        <strain evidence="2">JCM 18514</strain>
    </source>
</reference>
<evidence type="ECO:0000313" key="1">
    <source>
        <dbReference type="EMBL" id="GAA5195973.1"/>
    </source>
</evidence>
<dbReference type="EMBL" id="BAABKK010000017">
    <property type="protein sequence ID" value="GAA5195973.1"/>
    <property type="molecule type" value="Genomic_DNA"/>
</dbReference>